<dbReference type="InterPro" id="IPR047641">
    <property type="entry name" value="ABC_transpr_MalK/UgpC-like"/>
</dbReference>
<dbReference type="RefSeq" id="WP_431308446.1">
    <property type="nucleotide sequence ID" value="NZ_BSUN01000001.1"/>
</dbReference>
<sequence>MSLQRSLGLTVMMVTHDMREAVILADRIAVLSKGGVLEQVGTPAEVTGEPANAFVADFLADFGAVAD</sequence>
<keyword evidence="1" id="KW-1003">Cell membrane</keyword>
<dbReference type="EMBL" id="BSUN01000001">
    <property type="protein sequence ID" value="GMA36753.1"/>
    <property type="molecule type" value="Genomic_DNA"/>
</dbReference>
<protein>
    <submittedName>
        <fullName evidence="4">Uncharacterized protein</fullName>
    </submittedName>
</protein>
<name>A0ABQ6IJ52_9MICO</name>
<accession>A0ABQ6IJ52</accession>
<organism evidence="4 5">
    <name type="scientific">Demequina litorisediminis</name>
    <dbReference type="NCBI Taxonomy" id="1849022"/>
    <lineage>
        <taxon>Bacteria</taxon>
        <taxon>Bacillati</taxon>
        <taxon>Actinomycetota</taxon>
        <taxon>Actinomycetes</taxon>
        <taxon>Micrococcales</taxon>
        <taxon>Demequinaceae</taxon>
        <taxon>Demequina</taxon>
    </lineage>
</organism>
<dbReference type="InterPro" id="IPR027417">
    <property type="entry name" value="P-loop_NTPase"/>
</dbReference>
<keyword evidence="5" id="KW-1185">Reference proteome</keyword>
<evidence type="ECO:0000313" key="4">
    <source>
        <dbReference type="EMBL" id="GMA36753.1"/>
    </source>
</evidence>
<dbReference type="SUPFAM" id="SSF52540">
    <property type="entry name" value="P-loop containing nucleoside triphosphate hydrolases"/>
    <property type="match status" value="1"/>
</dbReference>
<evidence type="ECO:0000256" key="2">
    <source>
        <dbReference type="ARBA" id="ARBA00022967"/>
    </source>
</evidence>
<dbReference type="PANTHER" id="PTHR43875">
    <property type="entry name" value="MALTODEXTRIN IMPORT ATP-BINDING PROTEIN MSMX"/>
    <property type="match status" value="1"/>
</dbReference>
<evidence type="ECO:0000256" key="1">
    <source>
        <dbReference type="ARBA" id="ARBA00022475"/>
    </source>
</evidence>
<dbReference type="PANTHER" id="PTHR43875:SF15">
    <property type="entry name" value="TREHALOSE IMPORT ATP-BINDING PROTEIN SUGC"/>
    <property type="match status" value="1"/>
</dbReference>
<dbReference type="Proteomes" id="UP001157125">
    <property type="component" value="Unassembled WGS sequence"/>
</dbReference>
<keyword evidence="2" id="KW-1278">Translocase</keyword>
<evidence type="ECO:0000313" key="5">
    <source>
        <dbReference type="Proteomes" id="UP001157125"/>
    </source>
</evidence>
<evidence type="ECO:0000256" key="3">
    <source>
        <dbReference type="ARBA" id="ARBA00023136"/>
    </source>
</evidence>
<keyword evidence="3" id="KW-0472">Membrane</keyword>
<reference evidence="5" key="1">
    <citation type="journal article" date="2019" name="Int. J. Syst. Evol. Microbiol.">
        <title>The Global Catalogue of Microorganisms (GCM) 10K type strain sequencing project: providing services to taxonomists for standard genome sequencing and annotation.</title>
        <authorList>
            <consortium name="The Broad Institute Genomics Platform"/>
            <consortium name="The Broad Institute Genome Sequencing Center for Infectious Disease"/>
            <person name="Wu L."/>
            <person name="Ma J."/>
        </authorList>
    </citation>
    <scope>NUCLEOTIDE SEQUENCE [LARGE SCALE GENOMIC DNA]</scope>
    <source>
        <strain evidence="5">NBRC 112299</strain>
    </source>
</reference>
<comment type="caution">
    <text evidence="4">The sequence shown here is derived from an EMBL/GenBank/DDBJ whole genome shotgun (WGS) entry which is preliminary data.</text>
</comment>
<dbReference type="Gene3D" id="3.40.50.300">
    <property type="entry name" value="P-loop containing nucleotide triphosphate hydrolases"/>
    <property type="match status" value="1"/>
</dbReference>
<gene>
    <name evidence="4" type="ORF">GCM10025876_29570</name>
</gene>
<proteinExistence type="predicted"/>